<name>A0AAD8EG36_DIPPU</name>
<keyword evidence="2" id="KW-1185">Reference proteome</keyword>
<sequence>HCISTTKANITKMEPLQRNTSEMERQNSTQQRHLALLAYAIYQKAKHVSLSVCISTGSEHARQTRGCGFRRKILEAKLAICHCRIQEMENFIATE</sequence>
<organism evidence="1 2">
    <name type="scientific">Diploptera punctata</name>
    <name type="common">Pacific beetle cockroach</name>
    <dbReference type="NCBI Taxonomy" id="6984"/>
    <lineage>
        <taxon>Eukaryota</taxon>
        <taxon>Metazoa</taxon>
        <taxon>Ecdysozoa</taxon>
        <taxon>Arthropoda</taxon>
        <taxon>Hexapoda</taxon>
        <taxon>Insecta</taxon>
        <taxon>Pterygota</taxon>
        <taxon>Neoptera</taxon>
        <taxon>Polyneoptera</taxon>
        <taxon>Dictyoptera</taxon>
        <taxon>Blattodea</taxon>
        <taxon>Blaberoidea</taxon>
        <taxon>Blaberidae</taxon>
        <taxon>Diplopterinae</taxon>
        <taxon>Diploptera</taxon>
    </lineage>
</organism>
<comment type="caution">
    <text evidence="1">The sequence shown here is derived from an EMBL/GenBank/DDBJ whole genome shotgun (WGS) entry which is preliminary data.</text>
</comment>
<reference evidence="1" key="2">
    <citation type="submission" date="2023-05" db="EMBL/GenBank/DDBJ databases">
        <authorList>
            <person name="Fouks B."/>
        </authorList>
    </citation>
    <scope>NUCLEOTIDE SEQUENCE</scope>
    <source>
        <strain evidence="1">Stay&amp;Tobe</strain>
        <tissue evidence="1">Testes</tissue>
    </source>
</reference>
<feature type="non-terminal residue" evidence="1">
    <location>
        <position position="95"/>
    </location>
</feature>
<dbReference type="AlphaFoldDB" id="A0AAD8EG36"/>
<evidence type="ECO:0000313" key="2">
    <source>
        <dbReference type="Proteomes" id="UP001233999"/>
    </source>
</evidence>
<reference evidence="1" key="1">
    <citation type="journal article" date="2023" name="IScience">
        <title>Live-bearing cockroach genome reveals convergent evolutionary mechanisms linked to viviparity in insects and beyond.</title>
        <authorList>
            <person name="Fouks B."/>
            <person name="Harrison M.C."/>
            <person name="Mikhailova A.A."/>
            <person name="Marchal E."/>
            <person name="English S."/>
            <person name="Carruthers M."/>
            <person name="Jennings E.C."/>
            <person name="Chiamaka E.L."/>
            <person name="Frigard R.A."/>
            <person name="Pippel M."/>
            <person name="Attardo G.M."/>
            <person name="Benoit J.B."/>
            <person name="Bornberg-Bauer E."/>
            <person name="Tobe S.S."/>
        </authorList>
    </citation>
    <scope>NUCLEOTIDE SEQUENCE</scope>
    <source>
        <strain evidence="1">Stay&amp;Tobe</strain>
    </source>
</reference>
<accession>A0AAD8EG36</accession>
<proteinExistence type="predicted"/>
<gene>
    <name evidence="1" type="ORF">L9F63_028129</name>
</gene>
<dbReference type="EMBL" id="JASPKZ010005624">
    <property type="protein sequence ID" value="KAJ9588569.1"/>
    <property type="molecule type" value="Genomic_DNA"/>
</dbReference>
<protein>
    <submittedName>
        <fullName evidence="1">Uncharacterized protein</fullName>
    </submittedName>
</protein>
<evidence type="ECO:0000313" key="1">
    <source>
        <dbReference type="EMBL" id="KAJ9588569.1"/>
    </source>
</evidence>
<dbReference type="Proteomes" id="UP001233999">
    <property type="component" value="Unassembled WGS sequence"/>
</dbReference>